<sequence>MTPIPRDSRAIDRQLPAENRRVRAPGCCGRGPQQGRICRAVELAIALKTETAMGNGCYREPGARQLRAIQVSTPSRAPGPIHAVSARVDDDAGPAVIPRQRVAFHSCRLRHCWVASAGAKPLERTFSDSGAGRLHVA</sequence>
<protein>
    <submittedName>
        <fullName evidence="1">Uncharacterized protein</fullName>
    </submittedName>
</protein>
<keyword evidence="1" id="KW-0614">Plasmid</keyword>
<name>A0A5Q4ZKX9_9BURK</name>
<geneLocation type="plasmid" evidence="1 2">
    <name>pI</name>
</geneLocation>
<evidence type="ECO:0000313" key="1">
    <source>
        <dbReference type="EMBL" id="VVD30978.1"/>
    </source>
</evidence>
<keyword evidence="2" id="KW-1185">Reference proteome</keyword>
<dbReference type="AlphaFoldDB" id="A0A5Q4ZKX9"/>
<dbReference type="KEGG" id="pdio:PDMSB3_0142.2"/>
<reference evidence="1 2" key="1">
    <citation type="submission" date="2019-08" db="EMBL/GenBank/DDBJ databases">
        <authorList>
            <person name="Herpell B J."/>
        </authorList>
    </citation>
    <scope>NUCLEOTIDE SEQUENCE [LARGE SCALE GENOMIC DNA]</scope>
    <source>
        <strain evidence="2">Msb3</strain>
        <plasmid evidence="1 2">pI</plasmid>
    </source>
</reference>
<dbReference type="EMBL" id="LR699555">
    <property type="protein sequence ID" value="VVD30978.1"/>
    <property type="molecule type" value="Genomic_DNA"/>
</dbReference>
<evidence type="ECO:0000313" key="2">
    <source>
        <dbReference type="Proteomes" id="UP000325811"/>
    </source>
</evidence>
<dbReference type="Proteomes" id="UP000325811">
    <property type="component" value="Plasmid pI"/>
</dbReference>
<proteinExistence type="predicted"/>
<gene>
    <name evidence="1" type="ORF">PDMSB3_0142</name>
</gene>
<accession>A0A5Q4ZKX9</accession>
<organism evidence="1 2">
    <name type="scientific">Paraburkholderia dioscoreae</name>
    <dbReference type="NCBI Taxonomy" id="2604047"/>
    <lineage>
        <taxon>Bacteria</taxon>
        <taxon>Pseudomonadati</taxon>
        <taxon>Pseudomonadota</taxon>
        <taxon>Betaproteobacteria</taxon>
        <taxon>Burkholderiales</taxon>
        <taxon>Burkholderiaceae</taxon>
        <taxon>Paraburkholderia</taxon>
    </lineage>
</organism>